<feature type="region of interest" description="Disordered" evidence="1">
    <location>
        <begin position="1"/>
        <end position="23"/>
    </location>
</feature>
<accession>A0A9E7LAH2</accession>
<organism evidence="2 4">
    <name type="scientific">Musa troglodytarum</name>
    <name type="common">fe'i banana</name>
    <dbReference type="NCBI Taxonomy" id="320322"/>
    <lineage>
        <taxon>Eukaryota</taxon>
        <taxon>Viridiplantae</taxon>
        <taxon>Streptophyta</taxon>
        <taxon>Embryophyta</taxon>
        <taxon>Tracheophyta</taxon>
        <taxon>Spermatophyta</taxon>
        <taxon>Magnoliopsida</taxon>
        <taxon>Liliopsida</taxon>
        <taxon>Zingiberales</taxon>
        <taxon>Musaceae</taxon>
        <taxon>Musa</taxon>
    </lineage>
</organism>
<proteinExistence type="predicted"/>
<dbReference type="Proteomes" id="UP001055439">
    <property type="component" value="Chromosome 9"/>
</dbReference>
<gene>
    <name evidence="2" type="ORF">MUK42_32526</name>
    <name evidence="3" type="ORF">MUK42_35894</name>
</gene>
<evidence type="ECO:0000313" key="4">
    <source>
        <dbReference type="Proteomes" id="UP001055439"/>
    </source>
</evidence>
<name>A0A9E7LAH2_9LILI</name>
<keyword evidence="4" id="KW-1185">Reference proteome</keyword>
<dbReference type="EMBL" id="CP097511">
    <property type="protein sequence ID" value="URE46520.1"/>
    <property type="molecule type" value="Genomic_DNA"/>
</dbReference>
<evidence type="ECO:0000313" key="3">
    <source>
        <dbReference type="EMBL" id="URE46520.1"/>
    </source>
</evidence>
<dbReference type="AlphaFoldDB" id="A0A9E7LAH2"/>
<reference evidence="2" key="1">
    <citation type="submission" date="2022-05" db="EMBL/GenBank/DDBJ databases">
        <title>The Musa troglodytarum L. genome provides insights into the mechanism of non-climacteric behaviour and enrichment of carotenoids.</title>
        <authorList>
            <person name="Wang J."/>
        </authorList>
    </citation>
    <scope>NUCLEOTIDE SEQUENCE</scope>
    <source>
        <tissue evidence="2">Leaf</tissue>
    </source>
</reference>
<feature type="compositionally biased region" description="Basic residues" evidence="1">
    <location>
        <begin position="8"/>
        <end position="20"/>
    </location>
</feature>
<evidence type="ECO:0000256" key="1">
    <source>
        <dbReference type="SAM" id="MobiDB-lite"/>
    </source>
</evidence>
<sequence length="66" mass="7468">MGSVTGKLRSRGKAGQKRKERNMGTACPLRSPLDLLACRCLWAWIPLMQIFLLSWQRPATSEQIPL</sequence>
<protein>
    <submittedName>
        <fullName evidence="2">Uncharacterized protein</fullName>
    </submittedName>
</protein>
<evidence type="ECO:0000313" key="2">
    <source>
        <dbReference type="EMBL" id="URE46356.1"/>
    </source>
</evidence>
<dbReference type="EMBL" id="CP097511">
    <property type="protein sequence ID" value="URE46356.1"/>
    <property type="molecule type" value="Genomic_DNA"/>
</dbReference>